<evidence type="ECO:0000313" key="1">
    <source>
        <dbReference type="EMBL" id="QNJ56832.1"/>
    </source>
</evidence>
<sequence>MATRSTKATNTEAVEEEVDEVWAKLQTENHIPPLKFKNLVFHEPTKAQIDAWRSAKTVEEGERALFGDLYDAVHELFDPLPQHIWENFNVLYLKHMFGTAGDDALKG</sequence>
<gene>
    <name evidence="1" type="primary">22</name>
    <name evidence="1" type="ORF">SEA_REINDEER_22</name>
</gene>
<accession>A0A7G8LHW0</accession>
<dbReference type="GeneID" id="63210767"/>
<reference evidence="1 2" key="1">
    <citation type="submission" date="2020-06" db="EMBL/GenBank/DDBJ databases">
        <authorList>
            <person name="Spencer C.E."/>
            <person name="Frederick G.D."/>
            <person name="Baliraine F.N."/>
            <person name="Favela G."/>
            <person name="Farmer V."/>
            <person name="Galindo A."/>
            <person name="Garlena R.A."/>
            <person name="Russell D.A."/>
            <person name="Pope W.H."/>
            <person name="Jacobs-Sera D."/>
            <person name="Hatfull G.F."/>
        </authorList>
    </citation>
    <scope>NUCLEOTIDE SEQUENCE [LARGE SCALE GENOMIC DNA]</scope>
</reference>
<proteinExistence type="predicted"/>
<protein>
    <submittedName>
        <fullName evidence="1">Tail assembly chaperone</fullName>
    </submittedName>
</protein>
<dbReference type="RefSeq" id="YP_010014084.1">
    <property type="nucleotide sequence ID" value="NC_053516.1"/>
</dbReference>
<dbReference type="EMBL" id="MT658803">
    <property type="protein sequence ID" value="QNJ56832.1"/>
    <property type="molecule type" value="Genomic_DNA"/>
</dbReference>
<dbReference type="KEGG" id="vg:63210767"/>
<evidence type="ECO:0000313" key="2">
    <source>
        <dbReference type="Proteomes" id="UP000515841"/>
    </source>
</evidence>
<organism evidence="1 2">
    <name type="scientific">Mycobacterium phage Reindeer</name>
    <dbReference type="NCBI Taxonomy" id="2762283"/>
    <lineage>
        <taxon>Viruses</taxon>
        <taxon>Duplodnaviria</taxon>
        <taxon>Heunggongvirae</taxon>
        <taxon>Uroviricota</taxon>
        <taxon>Caudoviricetes</taxon>
        <taxon>Vilmaviridae</taxon>
        <taxon>Mclasvirinae</taxon>
        <taxon>Bongovirus</taxon>
        <taxon>Bongovirus reindeer</taxon>
    </lineage>
</organism>
<keyword evidence="2" id="KW-1185">Reference proteome</keyword>
<name>A0A7G8LHW0_9CAUD</name>
<dbReference type="Proteomes" id="UP000515841">
    <property type="component" value="Segment"/>
</dbReference>